<proteinExistence type="predicted"/>
<dbReference type="EMBL" id="JAWPEI010000007">
    <property type="protein sequence ID" value="KAK4722634.1"/>
    <property type="molecule type" value="Genomic_DNA"/>
</dbReference>
<name>A0AAV9LAG1_9SOLN</name>
<evidence type="ECO:0000313" key="1">
    <source>
        <dbReference type="EMBL" id="KAK4722634.1"/>
    </source>
</evidence>
<organism evidence="1 2">
    <name type="scientific">Solanum pinnatisectum</name>
    <name type="common">tansyleaf nightshade</name>
    <dbReference type="NCBI Taxonomy" id="50273"/>
    <lineage>
        <taxon>Eukaryota</taxon>
        <taxon>Viridiplantae</taxon>
        <taxon>Streptophyta</taxon>
        <taxon>Embryophyta</taxon>
        <taxon>Tracheophyta</taxon>
        <taxon>Spermatophyta</taxon>
        <taxon>Magnoliopsida</taxon>
        <taxon>eudicotyledons</taxon>
        <taxon>Gunneridae</taxon>
        <taxon>Pentapetalae</taxon>
        <taxon>asterids</taxon>
        <taxon>lamiids</taxon>
        <taxon>Solanales</taxon>
        <taxon>Solanaceae</taxon>
        <taxon>Solanoideae</taxon>
        <taxon>Solaneae</taxon>
        <taxon>Solanum</taxon>
    </lineage>
</organism>
<protein>
    <submittedName>
        <fullName evidence="1">Uncharacterized protein</fullName>
    </submittedName>
</protein>
<gene>
    <name evidence="1" type="ORF">R3W88_012867</name>
</gene>
<sequence>MFALFYYDQTIRFTPIDCKMCFAYLDRRYSENLLYFFWSYYFRLVRNDCTLKTRNIIWGKMSCFNYVCASVRICLRIF</sequence>
<dbReference type="AlphaFoldDB" id="A0AAV9LAG1"/>
<accession>A0AAV9LAG1</accession>
<keyword evidence="2" id="KW-1185">Reference proteome</keyword>
<dbReference type="Proteomes" id="UP001311915">
    <property type="component" value="Unassembled WGS sequence"/>
</dbReference>
<evidence type="ECO:0000313" key="2">
    <source>
        <dbReference type="Proteomes" id="UP001311915"/>
    </source>
</evidence>
<comment type="caution">
    <text evidence="1">The sequence shown here is derived from an EMBL/GenBank/DDBJ whole genome shotgun (WGS) entry which is preliminary data.</text>
</comment>
<reference evidence="1 2" key="1">
    <citation type="submission" date="2023-10" db="EMBL/GenBank/DDBJ databases">
        <title>Genome-Wide Identification Analysis in wild type Solanum Pinnatisectum Reveals Some Genes Defensing Phytophthora Infestans.</title>
        <authorList>
            <person name="Sun C."/>
        </authorList>
    </citation>
    <scope>NUCLEOTIDE SEQUENCE [LARGE SCALE GENOMIC DNA]</scope>
    <source>
        <strain evidence="1">LQN</strain>
        <tissue evidence="1">Leaf</tissue>
    </source>
</reference>